<accession>A0A9P6F2W6</accession>
<dbReference type="EMBL" id="JAAAXW010000193">
    <property type="protein sequence ID" value="KAF9540646.1"/>
    <property type="molecule type" value="Genomic_DNA"/>
</dbReference>
<keyword evidence="2" id="KW-1185">Reference proteome</keyword>
<evidence type="ECO:0000313" key="2">
    <source>
        <dbReference type="Proteomes" id="UP000723463"/>
    </source>
</evidence>
<name>A0A9P6F2W6_9FUNG</name>
<reference evidence="1" key="1">
    <citation type="journal article" date="2020" name="Fungal Divers.">
        <title>Resolving the Mortierellaceae phylogeny through synthesis of multi-gene phylogenetics and phylogenomics.</title>
        <authorList>
            <person name="Vandepol N."/>
            <person name="Liber J."/>
            <person name="Desiro A."/>
            <person name="Na H."/>
            <person name="Kennedy M."/>
            <person name="Barry K."/>
            <person name="Grigoriev I.V."/>
            <person name="Miller A.N."/>
            <person name="O'Donnell K."/>
            <person name="Stajich J.E."/>
            <person name="Bonito G."/>
        </authorList>
    </citation>
    <scope>NUCLEOTIDE SEQUENCE</scope>
    <source>
        <strain evidence="1">NRRL 2591</strain>
    </source>
</reference>
<dbReference type="Proteomes" id="UP000723463">
    <property type="component" value="Unassembled WGS sequence"/>
</dbReference>
<organism evidence="1 2">
    <name type="scientific">Mortierella hygrophila</name>
    <dbReference type="NCBI Taxonomy" id="979708"/>
    <lineage>
        <taxon>Eukaryota</taxon>
        <taxon>Fungi</taxon>
        <taxon>Fungi incertae sedis</taxon>
        <taxon>Mucoromycota</taxon>
        <taxon>Mortierellomycotina</taxon>
        <taxon>Mortierellomycetes</taxon>
        <taxon>Mortierellales</taxon>
        <taxon>Mortierellaceae</taxon>
        <taxon>Mortierella</taxon>
    </lineage>
</organism>
<evidence type="ECO:0000313" key="1">
    <source>
        <dbReference type="EMBL" id="KAF9540646.1"/>
    </source>
</evidence>
<sequence>MEVRHRTVKFEFLTTIVSVNVMPWLTAISTASQGVYIHRTVKFEFLTTIVSVNVVPLPTAISTASQGVYVHRVVQFEFLTTITAIDIMSSSTTIRCRIATLESSLRVNIGKTTVTKD</sequence>
<gene>
    <name evidence="1" type="ORF">EC957_003931</name>
</gene>
<proteinExistence type="predicted"/>
<protein>
    <submittedName>
        <fullName evidence="1">Uncharacterized protein</fullName>
    </submittedName>
</protein>
<comment type="caution">
    <text evidence="1">The sequence shown here is derived from an EMBL/GenBank/DDBJ whole genome shotgun (WGS) entry which is preliminary data.</text>
</comment>
<dbReference type="AlphaFoldDB" id="A0A9P6F2W6"/>